<dbReference type="Gene3D" id="3.30.390.120">
    <property type="match status" value="1"/>
</dbReference>
<reference evidence="12" key="1">
    <citation type="submission" date="2016-10" db="EMBL/GenBank/DDBJ databases">
        <authorList>
            <person name="Varghese N."/>
            <person name="Submissions S."/>
        </authorList>
    </citation>
    <scope>NUCLEOTIDE SEQUENCE [LARGE SCALE GENOMIC DNA]</scope>
    <source>
        <strain evidence="12">DSM 23317</strain>
    </source>
</reference>
<evidence type="ECO:0000256" key="1">
    <source>
        <dbReference type="ARBA" id="ARBA00001974"/>
    </source>
</evidence>
<gene>
    <name evidence="11" type="ORF">SAMN04488540_11491</name>
</gene>
<dbReference type="Gene3D" id="3.50.50.60">
    <property type="entry name" value="FAD/NAD(P)-binding domain"/>
    <property type="match status" value="2"/>
</dbReference>
<comment type="subcellular location">
    <subcellularLocation>
        <location evidence="2">Cytoplasm</location>
    </subcellularLocation>
</comment>
<dbReference type="InterPro" id="IPR041364">
    <property type="entry name" value="Rbx-bd"/>
</dbReference>
<dbReference type="GO" id="GO:0005737">
    <property type="term" value="C:cytoplasm"/>
    <property type="evidence" value="ECO:0007669"/>
    <property type="project" value="UniProtKB-SubCell"/>
</dbReference>
<dbReference type="Pfam" id="PF18113">
    <property type="entry name" value="Rbx_binding"/>
    <property type="match status" value="1"/>
</dbReference>
<dbReference type="InterPro" id="IPR050260">
    <property type="entry name" value="FAD-bd_OxRdtase"/>
</dbReference>
<dbReference type="PRINTS" id="PR00368">
    <property type="entry name" value="FADPNR"/>
</dbReference>
<dbReference type="PRINTS" id="PR00411">
    <property type="entry name" value="PNDRDTASEI"/>
</dbReference>
<evidence type="ECO:0000256" key="7">
    <source>
        <dbReference type="ARBA" id="ARBA00023002"/>
    </source>
</evidence>
<dbReference type="InterPro" id="IPR023753">
    <property type="entry name" value="FAD/NAD-binding_dom"/>
</dbReference>
<feature type="domain" description="FAD/NAD(P)-binding" evidence="9">
    <location>
        <begin position="5"/>
        <end position="287"/>
    </location>
</feature>
<dbReference type="EMBL" id="FNEM01000014">
    <property type="protein sequence ID" value="SDJ85758.1"/>
    <property type="molecule type" value="Genomic_DNA"/>
</dbReference>
<evidence type="ECO:0000256" key="2">
    <source>
        <dbReference type="ARBA" id="ARBA00004496"/>
    </source>
</evidence>
<comment type="cofactor">
    <cofactor evidence="1">
        <name>FAD</name>
        <dbReference type="ChEBI" id="CHEBI:57692"/>
    </cofactor>
</comment>
<proteinExistence type="inferred from homology"/>
<keyword evidence="8" id="KW-0520">NAD</keyword>
<keyword evidence="12" id="KW-1185">Reference proteome</keyword>
<dbReference type="InterPro" id="IPR036188">
    <property type="entry name" value="FAD/NAD-bd_sf"/>
</dbReference>
<evidence type="ECO:0000256" key="5">
    <source>
        <dbReference type="ARBA" id="ARBA00022630"/>
    </source>
</evidence>
<sequence>MSAPLVIVGSGFAAYQLVKALRRLDSEHPITLITQGSGDEYSKPEISHVFSKGQPANQLIQRRGEVFAEEMNLTLMAHTRVKAIDIANQRLDTSGGSVDYQQLVLATGASAMVPVIDGDAGGDLITLNSLDAYHKVEQRLSQARSVMVIGAGLIGTEMAMDLASAGRQVVLCDRAERVLPQLLPPFISAQLAGVLQQQGVNLALSDSLRRLSRDGDTLVATMTSGQQHRVDEAICATGLMPNTALAAAAGLMVNKGIVVDNQLRSSDPQVFALGDCAEVEGKHEPFLQPILLAANALAQTLSGTATARHGAPMMVKVKTPLMPMQLAGDTHSASRWQVEITDGGLTAQALNDSDQLQGFVVSGDHQPQGFALLRQLNS</sequence>
<organism evidence="11 12">
    <name type="scientific">Ferrimonas sediminum</name>
    <dbReference type="NCBI Taxonomy" id="718193"/>
    <lineage>
        <taxon>Bacteria</taxon>
        <taxon>Pseudomonadati</taxon>
        <taxon>Pseudomonadota</taxon>
        <taxon>Gammaproteobacteria</taxon>
        <taxon>Alteromonadales</taxon>
        <taxon>Ferrimonadaceae</taxon>
        <taxon>Ferrimonas</taxon>
    </lineage>
</organism>
<dbReference type="PANTHER" id="PTHR43429">
    <property type="entry name" value="PYRIDINE NUCLEOTIDE-DISULFIDE OXIDOREDUCTASE DOMAIN-CONTAINING"/>
    <property type="match status" value="1"/>
</dbReference>
<dbReference type="NCBIfam" id="NF003437">
    <property type="entry name" value="PRK04965.1"/>
    <property type="match status" value="1"/>
</dbReference>
<dbReference type="PANTHER" id="PTHR43429:SF3">
    <property type="entry name" value="NITRITE REDUCTASE [NAD(P)H]"/>
    <property type="match status" value="1"/>
</dbReference>
<comment type="similarity">
    <text evidence="3">Belongs to the FAD-dependent oxidoreductase family.</text>
</comment>
<evidence type="ECO:0000313" key="12">
    <source>
        <dbReference type="Proteomes" id="UP000199527"/>
    </source>
</evidence>
<evidence type="ECO:0000259" key="9">
    <source>
        <dbReference type="Pfam" id="PF07992"/>
    </source>
</evidence>
<dbReference type="Pfam" id="PF07992">
    <property type="entry name" value="Pyr_redox_2"/>
    <property type="match status" value="1"/>
</dbReference>
<dbReference type="SUPFAM" id="SSF51905">
    <property type="entry name" value="FAD/NAD(P)-binding domain"/>
    <property type="match status" value="2"/>
</dbReference>
<evidence type="ECO:0000313" key="11">
    <source>
        <dbReference type="EMBL" id="SDJ85758.1"/>
    </source>
</evidence>
<keyword evidence="4" id="KW-0963">Cytoplasm</keyword>
<accession>A0A1G8X565</accession>
<dbReference type="Proteomes" id="UP000199527">
    <property type="component" value="Unassembled WGS sequence"/>
</dbReference>
<evidence type="ECO:0000256" key="4">
    <source>
        <dbReference type="ARBA" id="ARBA00022490"/>
    </source>
</evidence>
<evidence type="ECO:0000256" key="3">
    <source>
        <dbReference type="ARBA" id="ARBA00006442"/>
    </source>
</evidence>
<keyword evidence="7" id="KW-0560">Oxidoreductase</keyword>
<dbReference type="OrthoDB" id="9808980at2"/>
<dbReference type="AlphaFoldDB" id="A0A1G8X565"/>
<dbReference type="RefSeq" id="WP_090366832.1">
    <property type="nucleotide sequence ID" value="NZ_FNEM01000014.1"/>
</dbReference>
<protein>
    <submittedName>
        <fullName evidence="11">Nitric oxide reductase FlRd-NAD(+) reductase</fullName>
    </submittedName>
</protein>
<evidence type="ECO:0000256" key="6">
    <source>
        <dbReference type="ARBA" id="ARBA00022827"/>
    </source>
</evidence>
<dbReference type="GO" id="GO:0016491">
    <property type="term" value="F:oxidoreductase activity"/>
    <property type="evidence" value="ECO:0007669"/>
    <property type="project" value="UniProtKB-KW"/>
</dbReference>
<feature type="domain" description="Rubredoxin binding" evidence="10">
    <location>
        <begin position="312"/>
        <end position="376"/>
    </location>
</feature>
<keyword evidence="6" id="KW-0274">FAD</keyword>
<evidence type="ECO:0000256" key="8">
    <source>
        <dbReference type="ARBA" id="ARBA00023027"/>
    </source>
</evidence>
<evidence type="ECO:0000259" key="10">
    <source>
        <dbReference type="Pfam" id="PF18113"/>
    </source>
</evidence>
<keyword evidence="5" id="KW-0285">Flavoprotein</keyword>
<name>A0A1G8X565_9GAMM</name>